<protein>
    <submittedName>
        <fullName evidence="10">Chromatin remodeling complex WSTF-ISWI, small subunit</fullName>
    </submittedName>
</protein>
<name>A0A0F4YIN7_RASE3</name>
<reference evidence="10 11" key="1">
    <citation type="submission" date="2015-04" db="EMBL/GenBank/DDBJ databases">
        <authorList>
            <person name="Heijne W.H."/>
            <person name="Fedorova N.D."/>
            <person name="Nierman W.C."/>
            <person name="Vollebregt A.W."/>
            <person name="Zhao Z."/>
            <person name="Wu L."/>
            <person name="Kumar M."/>
            <person name="Stam H."/>
            <person name="van den Berg M.A."/>
            <person name="Pel H.J."/>
        </authorList>
    </citation>
    <scope>NUCLEOTIDE SEQUENCE [LARGE SCALE GENOMIC DNA]</scope>
    <source>
        <strain evidence="10 11">CBS 393.64</strain>
    </source>
</reference>
<dbReference type="SUPFAM" id="SSF57903">
    <property type="entry name" value="FYVE/PHD zinc finger"/>
    <property type="match status" value="1"/>
</dbReference>
<proteinExistence type="predicted"/>
<dbReference type="GeneID" id="25320226"/>
<keyword evidence="4" id="KW-0378">Hydrolase</keyword>
<dbReference type="GO" id="GO:0008270">
    <property type="term" value="F:zinc ion binding"/>
    <property type="evidence" value="ECO:0007669"/>
    <property type="project" value="UniProtKB-KW"/>
</dbReference>
<dbReference type="InterPro" id="IPR001650">
    <property type="entry name" value="Helicase_C-like"/>
</dbReference>
<dbReference type="RefSeq" id="XP_013324706.1">
    <property type="nucleotide sequence ID" value="XM_013469252.1"/>
</dbReference>
<keyword evidence="11" id="KW-1185">Reference proteome</keyword>
<dbReference type="EMBL" id="LASV01000499">
    <property type="protein sequence ID" value="KKA18094.1"/>
    <property type="molecule type" value="Genomic_DNA"/>
</dbReference>
<dbReference type="GO" id="GO:0005524">
    <property type="term" value="F:ATP binding"/>
    <property type="evidence" value="ECO:0007669"/>
    <property type="project" value="InterPro"/>
</dbReference>
<evidence type="ECO:0000313" key="11">
    <source>
        <dbReference type="Proteomes" id="UP000053958"/>
    </source>
</evidence>
<dbReference type="GO" id="GO:0016787">
    <property type="term" value="F:hydrolase activity"/>
    <property type="evidence" value="ECO:0007669"/>
    <property type="project" value="UniProtKB-KW"/>
</dbReference>
<dbReference type="Proteomes" id="UP000053958">
    <property type="component" value="Unassembled WGS sequence"/>
</dbReference>
<dbReference type="InterPro" id="IPR049730">
    <property type="entry name" value="SNF2/RAD54-like_C"/>
</dbReference>
<evidence type="ECO:0000256" key="7">
    <source>
        <dbReference type="SAM" id="MobiDB-lite"/>
    </source>
</evidence>
<gene>
    <name evidence="10" type="ORF">T310_7961</name>
</gene>
<dbReference type="InterPro" id="IPR001965">
    <property type="entry name" value="Znf_PHD"/>
</dbReference>
<evidence type="ECO:0000313" key="10">
    <source>
        <dbReference type="EMBL" id="KKA18094.1"/>
    </source>
</evidence>
<feature type="compositionally biased region" description="Polar residues" evidence="7">
    <location>
        <begin position="1"/>
        <end position="20"/>
    </location>
</feature>
<dbReference type="Pfam" id="PF00176">
    <property type="entry name" value="SNF2-rel_dom"/>
    <property type="match status" value="1"/>
</dbReference>
<dbReference type="Gene3D" id="3.40.50.300">
    <property type="entry name" value="P-loop containing nucleotide triphosphate hydrolases"/>
    <property type="match status" value="1"/>
</dbReference>
<dbReference type="InterPro" id="IPR011011">
    <property type="entry name" value="Znf_FYVE_PHD"/>
</dbReference>
<dbReference type="CDD" id="cd17919">
    <property type="entry name" value="DEXHc_Snf"/>
    <property type="match status" value="1"/>
</dbReference>
<dbReference type="Gene3D" id="3.40.50.10810">
    <property type="entry name" value="Tandem AAA-ATPase domain"/>
    <property type="match status" value="1"/>
</dbReference>
<keyword evidence="5" id="KW-0862">Zinc</keyword>
<feature type="domain" description="Helicase ATP-binding" evidence="8">
    <location>
        <begin position="72"/>
        <end position="242"/>
    </location>
</feature>
<feature type="region of interest" description="Disordered" evidence="7">
    <location>
        <begin position="1"/>
        <end position="21"/>
    </location>
</feature>
<dbReference type="PANTHER" id="PTHR10799">
    <property type="entry name" value="SNF2/RAD54 HELICASE FAMILY"/>
    <property type="match status" value="1"/>
</dbReference>
<keyword evidence="1" id="KW-0479">Metal-binding</keyword>
<keyword evidence="2" id="KW-0547">Nucleotide-binding</keyword>
<dbReference type="InterPro" id="IPR014001">
    <property type="entry name" value="Helicase_ATP-bd"/>
</dbReference>
<evidence type="ECO:0000256" key="5">
    <source>
        <dbReference type="ARBA" id="ARBA00022833"/>
    </source>
</evidence>
<dbReference type="SMART" id="SM00487">
    <property type="entry name" value="DEXDc"/>
    <property type="match status" value="1"/>
</dbReference>
<dbReference type="PROSITE" id="PS51192">
    <property type="entry name" value="HELICASE_ATP_BIND_1"/>
    <property type="match status" value="1"/>
</dbReference>
<sequence length="838" mass="95155">MDTDILTTRPSANGWDTASESELPDLDSGIFTDVSSIGKSEETVPYEPIQGQPMGVRAALRPHQMDGLSFLVYLRRNGAGGILGDEMGLGKTLQILSLFQYANENEQTSRTPFLVVCPLTVLRSWGHEARKWTDLNVVEYYGSAEHRNRVRMMMKARHKSSRSIDVLITTYDTLNKDIGWLSRACVWNCIVLDEGHRIKNSGTRNAWSVHKLRSDHKIVLTGTPIQNDLHELWSIFHWLYPEVFIPSTSELFKDAFSLSEGMVDSDFLLHILTGVDKSLPEEPSFSTKAEVQQGTRDVIQRMFSIKDDGDEVASIVSSIFERPSGSLKISKRAIGNVLMELRKCCIHPYLLEDVVSERRLGHRVITASGKFVVLYKLIEHLVIGQGKKVLIFSGFDNALNGCEDLLHIASKKQARFGYLRLDGSTLAARRNLYLYLFRTDPFFKVFLIATRAGGEGVSLTSASEVVFLDLDWNPQSILQAEARAHRIGQTQPVTVYKICTHGTVEEQMMSRLAKRLYLSSKITEKISNTVIQSIEPEEPCQSEYRSLASLIRRQTQTLPCDQTDPEDMLSWSWEKIVETCEARTAEGGEDRDKEKFPITEDEEREWLERLERVETCLFNGVKVPRSSHKRPIEEDFFSFLDPSERRIGKNRTVLIAGYHVGKESLECRDDEAVPTMAGKDPRLADPKKEKRPPFRHQKTCLVCGKCNRLEKCQSCPRVYHVKCVKSHEAKSTAYTPVKRNLCSQHNCCSCQHTASEAGGLLFCCRSCHRAFCEDCLEWESTTFVGDEIPEFRTLDYHSSSSTYYVICEHCNRASRKSDKRRVRQDSTLASKRAKRGSL</sequence>
<evidence type="ECO:0000256" key="4">
    <source>
        <dbReference type="ARBA" id="ARBA00022801"/>
    </source>
</evidence>
<dbReference type="InterPro" id="IPR027417">
    <property type="entry name" value="P-loop_NTPase"/>
</dbReference>
<organism evidence="10 11">
    <name type="scientific">Rasamsonia emersonii (strain ATCC 16479 / CBS 393.64 / IMI 116815)</name>
    <dbReference type="NCBI Taxonomy" id="1408163"/>
    <lineage>
        <taxon>Eukaryota</taxon>
        <taxon>Fungi</taxon>
        <taxon>Dikarya</taxon>
        <taxon>Ascomycota</taxon>
        <taxon>Pezizomycotina</taxon>
        <taxon>Eurotiomycetes</taxon>
        <taxon>Eurotiomycetidae</taxon>
        <taxon>Eurotiales</taxon>
        <taxon>Trichocomaceae</taxon>
        <taxon>Rasamsonia</taxon>
    </lineage>
</organism>
<keyword evidence="6" id="KW-0067">ATP-binding</keyword>
<dbReference type="SUPFAM" id="SSF52540">
    <property type="entry name" value="P-loop containing nucleoside triphosphate hydrolases"/>
    <property type="match status" value="2"/>
</dbReference>
<dbReference type="STRING" id="1408163.A0A0F4YIN7"/>
<evidence type="ECO:0000259" key="9">
    <source>
        <dbReference type="PROSITE" id="PS51194"/>
    </source>
</evidence>
<evidence type="ECO:0000259" key="8">
    <source>
        <dbReference type="PROSITE" id="PS51192"/>
    </source>
</evidence>
<accession>A0A0F4YIN7</accession>
<evidence type="ECO:0000256" key="3">
    <source>
        <dbReference type="ARBA" id="ARBA00022771"/>
    </source>
</evidence>
<evidence type="ECO:0000256" key="1">
    <source>
        <dbReference type="ARBA" id="ARBA00022723"/>
    </source>
</evidence>
<comment type="caution">
    <text evidence="10">The sequence shown here is derived from an EMBL/GenBank/DDBJ whole genome shotgun (WGS) entry which is preliminary data.</text>
</comment>
<evidence type="ECO:0000256" key="2">
    <source>
        <dbReference type="ARBA" id="ARBA00022741"/>
    </source>
</evidence>
<dbReference type="SMART" id="SM00490">
    <property type="entry name" value="HELICc"/>
    <property type="match status" value="1"/>
</dbReference>
<feature type="domain" description="Helicase C-terminal" evidence="9">
    <location>
        <begin position="376"/>
        <end position="537"/>
    </location>
</feature>
<dbReference type="PROSITE" id="PS51194">
    <property type="entry name" value="HELICASE_CTER"/>
    <property type="match status" value="1"/>
</dbReference>
<dbReference type="Pfam" id="PF00271">
    <property type="entry name" value="Helicase_C"/>
    <property type="match status" value="1"/>
</dbReference>
<keyword evidence="3" id="KW-0863">Zinc-finger</keyword>
<dbReference type="AlphaFoldDB" id="A0A0F4YIN7"/>
<evidence type="ECO:0000256" key="6">
    <source>
        <dbReference type="ARBA" id="ARBA00022840"/>
    </source>
</evidence>
<dbReference type="SMART" id="SM00249">
    <property type="entry name" value="PHD"/>
    <property type="match status" value="1"/>
</dbReference>
<dbReference type="InterPro" id="IPR038718">
    <property type="entry name" value="SNF2-like_sf"/>
</dbReference>
<dbReference type="CDD" id="cd18793">
    <property type="entry name" value="SF2_C_SNF"/>
    <property type="match status" value="1"/>
</dbReference>
<feature type="region of interest" description="Disordered" evidence="7">
    <location>
        <begin position="817"/>
        <end position="838"/>
    </location>
</feature>
<dbReference type="InterPro" id="IPR000330">
    <property type="entry name" value="SNF2_N"/>
</dbReference>
<dbReference type="OrthoDB" id="288590at2759"/>